<sequence>MSGPAIAIAGLRKSYGGRAAVDGLDLTVERGAITAVLGPNGAGKTTTLEICAGLRTADAGSVQVLGLDPRRDRAALMPRLGVMLQAGGIYSGAKPVEMLRHVAALHANPLDPEELVELLGLDGARRTTYRRMSGGEKQLLALGLALVGRPELAFLDEPTAGLDPHARRRTWDLISGLRDVGVTVVLTTHLMDEAESLADHVHIVDKGRLIVSGTPDELTRAGNALTFSAPPGLPVSTLTGALPEGTEASEPTPGHYLVSGPMDPTTLAAVTSWCADLGVMPDGLSVERRSLEDVFLELTGRKLTNWGLSAPGPAQTGSGT</sequence>
<evidence type="ECO:0000256" key="5">
    <source>
        <dbReference type="ARBA" id="ARBA00023251"/>
    </source>
</evidence>
<gene>
    <name evidence="7" type="ORF">GCM10009547_29540</name>
</gene>
<dbReference type="SMART" id="SM00382">
    <property type="entry name" value="AAA"/>
    <property type="match status" value="1"/>
</dbReference>
<dbReference type="Gene3D" id="3.40.50.300">
    <property type="entry name" value="P-loop containing nucleotide triphosphate hydrolases"/>
    <property type="match status" value="1"/>
</dbReference>
<keyword evidence="3" id="KW-0547">Nucleotide-binding</keyword>
<dbReference type="RefSeq" id="WP_344606034.1">
    <property type="nucleotide sequence ID" value="NZ_BAAAHE010000024.1"/>
</dbReference>
<dbReference type="Pfam" id="PF00005">
    <property type="entry name" value="ABC_tran"/>
    <property type="match status" value="1"/>
</dbReference>
<dbReference type="Proteomes" id="UP001500957">
    <property type="component" value="Unassembled WGS sequence"/>
</dbReference>
<evidence type="ECO:0000256" key="3">
    <source>
        <dbReference type="ARBA" id="ARBA00022741"/>
    </source>
</evidence>
<dbReference type="SUPFAM" id="SSF52540">
    <property type="entry name" value="P-loop containing nucleoside triphosphate hydrolases"/>
    <property type="match status" value="1"/>
</dbReference>
<evidence type="ECO:0000313" key="7">
    <source>
        <dbReference type="EMBL" id="GAA0624481.1"/>
    </source>
</evidence>
<keyword evidence="4 7" id="KW-0067">ATP-binding</keyword>
<comment type="caution">
    <text evidence="7">The sequence shown here is derived from an EMBL/GenBank/DDBJ whole genome shotgun (WGS) entry which is preliminary data.</text>
</comment>
<dbReference type="PROSITE" id="PS50893">
    <property type="entry name" value="ABC_TRANSPORTER_2"/>
    <property type="match status" value="1"/>
</dbReference>
<dbReference type="GO" id="GO:0005524">
    <property type="term" value="F:ATP binding"/>
    <property type="evidence" value="ECO:0007669"/>
    <property type="project" value="UniProtKB-KW"/>
</dbReference>
<proteinExistence type="predicted"/>
<keyword evidence="8" id="KW-1185">Reference proteome</keyword>
<evidence type="ECO:0000256" key="1">
    <source>
        <dbReference type="ARBA" id="ARBA00004202"/>
    </source>
</evidence>
<evidence type="ECO:0000256" key="4">
    <source>
        <dbReference type="ARBA" id="ARBA00022840"/>
    </source>
</evidence>
<dbReference type="InterPro" id="IPR027417">
    <property type="entry name" value="P-loop_NTPase"/>
</dbReference>
<protein>
    <submittedName>
        <fullName evidence="7">ABC transporter ATP-binding protein</fullName>
    </submittedName>
</protein>
<keyword evidence="2" id="KW-0813">Transport</keyword>
<dbReference type="InterPro" id="IPR003439">
    <property type="entry name" value="ABC_transporter-like_ATP-bd"/>
</dbReference>
<keyword evidence="5" id="KW-0046">Antibiotic resistance</keyword>
<dbReference type="CDD" id="cd03230">
    <property type="entry name" value="ABC_DR_subfamily_A"/>
    <property type="match status" value="1"/>
</dbReference>
<dbReference type="PROSITE" id="PS00211">
    <property type="entry name" value="ABC_TRANSPORTER_1"/>
    <property type="match status" value="1"/>
</dbReference>
<dbReference type="PANTHER" id="PTHR42711">
    <property type="entry name" value="ABC TRANSPORTER ATP-BINDING PROTEIN"/>
    <property type="match status" value="1"/>
</dbReference>
<evidence type="ECO:0000259" key="6">
    <source>
        <dbReference type="PROSITE" id="PS50893"/>
    </source>
</evidence>
<dbReference type="PANTHER" id="PTHR42711:SF16">
    <property type="entry name" value="ABC TRANSPORTER ATP-BINDING PROTEIN"/>
    <property type="match status" value="1"/>
</dbReference>
<reference evidence="7 8" key="1">
    <citation type="journal article" date="2019" name="Int. J. Syst. Evol. Microbiol.">
        <title>The Global Catalogue of Microorganisms (GCM) 10K type strain sequencing project: providing services to taxonomists for standard genome sequencing and annotation.</title>
        <authorList>
            <consortium name="The Broad Institute Genomics Platform"/>
            <consortium name="The Broad Institute Genome Sequencing Center for Infectious Disease"/>
            <person name="Wu L."/>
            <person name="Ma J."/>
        </authorList>
    </citation>
    <scope>NUCLEOTIDE SEQUENCE [LARGE SCALE GENOMIC DNA]</scope>
    <source>
        <strain evidence="7 8">JCM 10671</strain>
    </source>
</reference>
<dbReference type="InterPro" id="IPR017871">
    <property type="entry name" value="ABC_transporter-like_CS"/>
</dbReference>
<feature type="domain" description="ABC transporter" evidence="6">
    <location>
        <begin position="6"/>
        <end position="231"/>
    </location>
</feature>
<accession>A0ABN1GZS6</accession>
<evidence type="ECO:0000313" key="8">
    <source>
        <dbReference type="Proteomes" id="UP001500957"/>
    </source>
</evidence>
<organism evidence="7 8">
    <name type="scientific">Sporichthya brevicatena</name>
    <dbReference type="NCBI Taxonomy" id="171442"/>
    <lineage>
        <taxon>Bacteria</taxon>
        <taxon>Bacillati</taxon>
        <taxon>Actinomycetota</taxon>
        <taxon>Actinomycetes</taxon>
        <taxon>Sporichthyales</taxon>
        <taxon>Sporichthyaceae</taxon>
        <taxon>Sporichthya</taxon>
    </lineage>
</organism>
<evidence type="ECO:0000256" key="2">
    <source>
        <dbReference type="ARBA" id="ARBA00022448"/>
    </source>
</evidence>
<name>A0ABN1GZS6_9ACTN</name>
<dbReference type="InterPro" id="IPR050763">
    <property type="entry name" value="ABC_transporter_ATP-binding"/>
</dbReference>
<dbReference type="EMBL" id="BAAAHE010000024">
    <property type="protein sequence ID" value="GAA0624481.1"/>
    <property type="molecule type" value="Genomic_DNA"/>
</dbReference>
<comment type="subcellular location">
    <subcellularLocation>
        <location evidence="1">Cell membrane</location>
        <topology evidence="1">Peripheral membrane protein</topology>
    </subcellularLocation>
</comment>
<dbReference type="InterPro" id="IPR003593">
    <property type="entry name" value="AAA+_ATPase"/>
</dbReference>